<dbReference type="AlphaFoldDB" id="A0A9Q9HP59"/>
<evidence type="ECO:0000259" key="6">
    <source>
        <dbReference type="PROSITE" id="PS50850"/>
    </source>
</evidence>
<accession>A0A9Q9HP59</accession>
<gene>
    <name evidence="7" type="ORF">K3721_07930</name>
    <name evidence="8" type="ORF">K3722_08335</name>
</gene>
<dbReference type="Proteomes" id="UP001058184">
    <property type="component" value="Chromosome"/>
</dbReference>
<dbReference type="InterPro" id="IPR047200">
    <property type="entry name" value="MFS_YcaD-like"/>
</dbReference>
<dbReference type="PANTHER" id="PTHR23521:SF3">
    <property type="entry name" value="MFS TRANSPORTER"/>
    <property type="match status" value="1"/>
</dbReference>
<dbReference type="SUPFAM" id="SSF103473">
    <property type="entry name" value="MFS general substrate transporter"/>
    <property type="match status" value="1"/>
</dbReference>
<evidence type="ECO:0000256" key="5">
    <source>
        <dbReference type="SAM" id="Phobius"/>
    </source>
</evidence>
<protein>
    <submittedName>
        <fullName evidence="7">MFS transporter</fullName>
    </submittedName>
</protein>
<dbReference type="Proteomes" id="UP001058713">
    <property type="component" value="Chromosome"/>
</dbReference>
<feature type="transmembrane region" description="Helical" evidence="5">
    <location>
        <begin position="352"/>
        <end position="374"/>
    </location>
</feature>
<dbReference type="KEGG" id="lcae:K3721_07930"/>
<name>A0A9Q9HP59_LEICA</name>
<feature type="transmembrane region" description="Helical" evidence="5">
    <location>
        <begin position="158"/>
        <end position="179"/>
    </location>
</feature>
<dbReference type="RefSeq" id="WP_027237744.1">
    <property type="nucleotide sequence ID" value="NZ_CBDUNH010000001.1"/>
</dbReference>
<feature type="transmembrane region" description="Helical" evidence="5">
    <location>
        <begin position="232"/>
        <end position="252"/>
    </location>
</feature>
<feature type="transmembrane region" description="Helical" evidence="5">
    <location>
        <begin position="73"/>
        <end position="91"/>
    </location>
</feature>
<dbReference type="GO" id="GO:0005886">
    <property type="term" value="C:plasma membrane"/>
    <property type="evidence" value="ECO:0007669"/>
    <property type="project" value="TreeGrafter"/>
</dbReference>
<evidence type="ECO:0000256" key="1">
    <source>
        <dbReference type="ARBA" id="ARBA00004370"/>
    </source>
</evidence>
<comment type="subcellular location">
    <subcellularLocation>
        <location evidence="1">Membrane</location>
    </subcellularLocation>
</comment>
<organism evidence="7 10">
    <name type="scientific">Leisingera caerulea</name>
    <name type="common">Phaeobacter caeruleus</name>
    <dbReference type="NCBI Taxonomy" id="506591"/>
    <lineage>
        <taxon>Bacteria</taxon>
        <taxon>Pseudomonadati</taxon>
        <taxon>Pseudomonadota</taxon>
        <taxon>Alphaproteobacteria</taxon>
        <taxon>Rhodobacterales</taxon>
        <taxon>Roseobacteraceae</taxon>
        <taxon>Leisingera</taxon>
    </lineage>
</organism>
<dbReference type="CDD" id="cd17477">
    <property type="entry name" value="MFS_YcaD_like"/>
    <property type="match status" value="1"/>
</dbReference>
<keyword evidence="3 5" id="KW-1133">Transmembrane helix</keyword>
<feature type="transmembrane region" description="Helical" evidence="5">
    <location>
        <begin position="39"/>
        <end position="61"/>
    </location>
</feature>
<sequence>MLQVLSSAWALLLGVCLLMVGNGLQGTMLGVRGDLEGFSSFEMSLVMAAYFVGFLGGSRLAPEMIRRVGHVRVFAALASFISAVMILYPLLPNTIAWALGRMIIGFCFSGVYVTAESWLNNAADNTNRGKALSLYMIVQMIGIITAQGLIQIGDPGGYEAFIIASILVSISFAPILLSIQPTPAFDTTKPMTLKELMKISPLGCVGMFLLGGVFSAQFGMSAVYGSAAGMSLTQLSVFIATFYVGATVLQYPLGWISDRMDRRVLILFVSLIGGAAAVAGFLLGGDFKMLLVAAFFIGGLSNPLYSLLIAYTNDYLEHDDMAAASGGLVFINGLGAIAGPVITGWLMGDAVFGPPGFFTFIAALMFVMAAYALYRATQRASIPVEETGSYAAMSPTATPVAVEFAQEYAIDTELEEQETAAAEN</sequence>
<dbReference type="Pfam" id="PF07690">
    <property type="entry name" value="MFS_1"/>
    <property type="match status" value="1"/>
</dbReference>
<feature type="transmembrane region" description="Helical" evidence="5">
    <location>
        <begin position="199"/>
        <end position="220"/>
    </location>
</feature>
<keyword evidence="2 5" id="KW-0812">Transmembrane</keyword>
<dbReference type="Gene3D" id="1.20.1250.20">
    <property type="entry name" value="MFS general substrate transporter like domains"/>
    <property type="match status" value="2"/>
</dbReference>
<evidence type="ECO:0000313" key="10">
    <source>
        <dbReference type="Proteomes" id="UP001058713"/>
    </source>
</evidence>
<reference evidence="7" key="1">
    <citation type="submission" date="2021-08" db="EMBL/GenBank/DDBJ databases">
        <authorList>
            <person name="Nwanade C."/>
            <person name="Wang M."/>
            <person name="Masoudi A."/>
            <person name="Yu Z."/>
            <person name="Liu J."/>
        </authorList>
    </citation>
    <scope>NUCLEOTIDE SEQUENCE</scope>
    <source>
        <strain evidence="7">S122</strain>
        <strain evidence="8">S141</strain>
    </source>
</reference>
<dbReference type="PANTHER" id="PTHR23521">
    <property type="entry name" value="TRANSPORTER MFS SUPERFAMILY"/>
    <property type="match status" value="1"/>
</dbReference>
<dbReference type="PROSITE" id="PS50850">
    <property type="entry name" value="MFS"/>
    <property type="match status" value="1"/>
</dbReference>
<evidence type="ECO:0000313" key="8">
    <source>
        <dbReference type="EMBL" id="UWQ60469.1"/>
    </source>
</evidence>
<feature type="domain" description="Major facilitator superfamily (MFS) profile" evidence="6">
    <location>
        <begin position="7"/>
        <end position="380"/>
    </location>
</feature>
<evidence type="ECO:0000256" key="2">
    <source>
        <dbReference type="ARBA" id="ARBA00022692"/>
    </source>
</evidence>
<feature type="transmembrane region" description="Helical" evidence="5">
    <location>
        <begin position="289"/>
        <end position="311"/>
    </location>
</feature>
<dbReference type="Pfam" id="PF00083">
    <property type="entry name" value="Sugar_tr"/>
    <property type="match status" value="1"/>
</dbReference>
<evidence type="ECO:0000313" key="9">
    <source>
        <dbReference type="Proteomes" id="UP001058184"/>
    </source>
</evidence>
<proteinExistence type="predicted"/>
<evidence type="ECO:0000313" key="7">
    <source>
        <dbReference type="EMBL" id="UWQ55810.1"/>
    </source>
</evidence>
<feature type="transmembrane region" description="Helical" evidence="5">
    <location>
        <begin position="131"/>
        <end position="152"/>
    </location>
</feature>
<dbReference type="InterPro" id="IPR011701">
    <property type="entry name" value="MFS"/>
</dbReference>
<feature type="transmembrane region" description="Helical" evidence="5">
    <location>
        <begin position="97"/>
        <end position="119"/>
    </location>
</feature>
<dbReference type="EMBL" id="CP081070">
    <property type="protein sequence ID" value="UWQ55810.1"/>
    <property type="molecule type" value="Genomic_DNA"/>
</dbReference>
<dbReference type="InterPro" id="IPR020846">
    <property type="entry name" value="MFS_dom"/>
</dbReference>
<evidence type="ECO:0000256" key="4">
    <source>
        <dbReference type="ARBA" id="ARBA00023136"/>
    </source>
</evidence>
<keyword evidence="4 5" id="KW-0472">Membrane</keyword>
<dbReference type="InterPro" id="IPR036259">
    <property type="entry name" value="MFS_trans_sf"/>
</dbReference>
<feature type="transmembrane region" description="Helical" evidence="5">
    <location>
        <begin position="264"/>
        <end position="283"/>
    </location>
</feature>
<dbReference type="InterPro" id="IPR005828">
    <property type="entry name" value="MFS_sugar_transport-like"/>
</dbReference>
<dbReference type="EMBL" id="CP081078">
    <property type="protein sequence ID" value="UWQ60469.1"/>
    <property type="molecule type" value="Genomic_DNA"/>
</dbReference>
<evidence type="ECO:0000256" key="3">
    <source>
        <dbReference type="ARBA" id="ARBA00022989"/>
    </source>
</evidence>
<dbReference type="GO" id="GO:0022857">
    <property type="term" value="F:transmembrane transporter activity"/>
    <property type="evidence" value="ECO:0007669"/>
    <property type="project" value="InterPro"/>
</dbReference>
<keyword evidence="9" id="KW-1185">Reference proteome</keyword>
<feature type="transmembrane region" description="Helical" evidence="5">
    <location>
        <begin position="323"/>
        <end position="346"/>
    </location>
</feature>